<keyword evidence="2" id="KW-0812">Transmembrane</keyword>
<feature type="domain" description="EAL" evidence="3">
    <location>
        <begin position="620"/>
        <end position="884"/>
    </location>
</feature>
<evidence type="ECO:0008006" key="8">
    <source>
        <dbReference type="Google" id="ProtNLM"/>
    </source>
</evidence>
<keyword evidence="2" id="KW-1133">Transmembrane helix</keyword>
<dbReference type="Pfam" id="PF00672">
    <property type="entry name" value="HAMP"/>
    <property type="match status" value="1"/>
</dbReference>
<accession>A0A2S6NL85</accession>
<dbReference type="GO" id="GO:0007165">
    <property type="term" value="P:signal transduction"/>
    <property type="evidence" value="ECO:0007669"/>
    <property type="project" value="InterPro"/>
</dbReference>
<dbReference type="SMART" id="SM00304">
    <property type="entry name" value="HAMP"/>
    <property type="match status" value="1"/>
</dbReference>
<dbReference type="SUPFAM" id="SSF55785">
    <property type="entry name" value="PYP-like sensor domain (PAS domain)"/>
    <property type="match status" value="1"/>
</dbReference>
<dbReference type="InterPro" id="IPR001633">
    <property type="entry name" value="EAL_dom"/>
</dbReference>
<dbReference type="PROSITE" id="PS50887">
    <property type="entry name" value="GGDEF"/>
    <property type="match status" value="1"/>
</dbReference>
<proteinExistence type="predicted"/>
<dbReference type="GO" id="GO:0016020">
    <property type="term" value="C:membrane"/>
    <property type="evidence" value="ECO:0007669"/>
    <property type="project" value="InterPro"/>
</dbReference>
<evidence type="ECO:0000259" key="5">
    <source>
        <dbReference type="PROSITE" id="PS50887"/>
    </source>
</evidence>
<keyword evidence="2" id="KW-0472">Membrane</keyword>
<dbReference type="Pfam" id="PF12860">
    <property type="entry name" value="PAS_7"/>
    <property type="match status" value="1"/>
</dbReference>
<dbReference type="InterPro" id="IPR003660">
    <property type="entry name" value="HAMP_dom"/>
</dbReference>
<keyword evidence="7" id="KW-1185">Reference proteome</keyword>
<evidence type="ECO:0000313" key="7">
    <source>
        <dbReference type="Proteomes" id="UP000239724"/>
    </source>
</evidence>
<dbReference type="SMART" id="SM00267">
    <property type="entry name" value="GGDEF"/>
    <property type="match status" value="1"/>
</dbReference>
<dbReference type="PANTHER" id="PTHR44757:SF2">
    <property type="entry name" value="BIOFILM ARCHITECTURE MAINTENANCE PROTEIN MBAA"/>
    <property type="match status" value="1"/>
</dbReference>
<dbReference type="PANTHER" id="PTHR44757">
    <property type="entry name" value="DIGUANYLATE CYCLASE DGCP"/>
    <property type="match status" value="1"/>
</dbReference>
<feature type="compositionally biased region" description="Low complexity" evidence="1">
    <location>
        <begin position="13"/>
        <end position="39"/>
    </location>
</feature>
<dbReference type="InterPro" id="IPR000160">
    <property type="entry name" value="GGDEF_dom"/>
</dbReference>
<dbReference type="AlphaFoldDB" id="A0A2S6NL85"/>
<feature type="transmembrane region" description="Helical" evidence="2">
    <location>
        <begin position="63"/>
        <end position="85"/>
    </location>
</feature>
<dbReference type="Pfam" id="PF00563">
    <property type="entry name" value="EAL"/>
    <property type="match status" value="1"/>
</dbReference>
<evidence type="ECO:0000259" key="4">
    <source>
        <dbReference type="PROSITE" id="PS50885"/>
    </source>
</evidence>
<dbReference type="InterPro" id="IPR035965">
    <property type="entry name" value="PAS-like_dom_sf"/>
</dbReference>
<feature type="domain" description="HAMP" evidence="4">
    <location>
        <begin position="263"/>
        <end position="316"/>
    </location>
</feature>
<feature type="transmembrane region" description="Helical" evidence="2">
    <location>
        <begin position="242"/>
        <end position="261"/>
    </location>
</feature>
<dbReference type="CDD" id="cd01949">
    <property type="entry name" value="GGDEF"/>
    <property type="match status" value="1"/>
</dbReference>
<dbReference type="SUPFAM" id="SSF55073">
    <property type="entry name" value="Nucleotide cyclase"/>
    <property type="match status" value="1"/>
</dbReference>
<dbReference type="Pfam" id="PF00990">
    <property type="entry name" value="GGDEF"/>
    <property type="match status" value="1"/>
</dbReference>
<dbReference type="InterPro" id="IPR043128">
    <property type="entry name" value="Rev_trsase/Diguanyl_cyclase"/>
</dbReference>
<dbReference type="SMART" id="SM00052">
    <property type="entry name" value="EAL"/>
    <property type="match status" value="1"/>
</dbReference>
<evidence type="ECO:0000259" key="3">
    <source>
        <dbReference type="PROSITE" id="PS50883"/>
    </source>
</evidence>
<comment type="caution">
    <text evidence="6">The sequence shown here is derived from an EMBL/GenBank/DDBJ whole genome shotgun (WGS) entry which is preliminary data.</text>
</comment>
<dbReference type="PROSITE" id="PS50883">
    <property type="entry name" value="EAL"/>
    <property type="match status" value="1"/>
</dbReference>
<dbReference type="SUPFAM" id="SSF141868">
    <property type="entry name" value="EAL domain-like"/>
    <property type="match status" value="1"/>
</dbReference>
<dbReference type="CDD" id="cd06225">
    <property type="entry name" value="HAMP"/>
    <property type="match status" value="1"/>
</dbReference>
<sequence length="902" mass="97558">MCALRRARRARALRQTGPGRRAPRPGGQRHGAAARRGGSPMTAVSRRWWLRTLSDLPLGRKVALIPALTLLMASLMLALFVHLGVRNTAALRALDHAVYEPLNQAQTLKDDITRLHTRLFAVLAIGNDRVDPAARKASAADLAARLDATVTAFNAFLAGNATIPQPLADRLRQEMGTYAARLRETAGFAASDASHGAMLAGTADADFDRLHAYLDALVQFLADRRAALTTQAVAASLKARELMLGLGLGTAMLGLLGSVAIGRSIAGPLLRLTVLMKRLAGGDSDFVVPGRQRQDEVGAIARAIEVFRANIIARRDIELALRRTNLQLDAALNSMLQGMLVWGPDYRLQLVNGRFFAICDLPPHGVRPGMTVAELIQAGMAFGLFPEQNPREVRSRINGLLSARRSVQTEMAMRPGLRVQVACEPMANGGAVITLEDVTEKRRNEEQIAFMAHHDTLTGLANRALFREYLNAAIMRPGQPFAVLCLDLDRFKDVNDTLGHAVGDELLRLVAGRLRQCVRDGDIIARLGGDEFAIVLNSAAGGAALAVSLAERLIDSIGAPYEVQGHSIVIGVSIGIALAEPDLPGAELLKRADVALYRAKEERGTFAFFETGMDEDLRVRLGLEADLRLAMQRNELALHYQPLYNFAADRITAVEALLRWNSPARGSVPPAEFIPLAEQTGLIAPIGQWVLRTACAEAVTWPTTVRVAVNLSPAQFRHQQLVAIVRDTLAETGLPADRLELEITETVLRQDTEAVMATLHGLHELGVHVSLDDFGTGYSSLNYLRRFPFDKIKIDRSFVGGLMLVPAEAACDDTVMVAAKSAAMIVRAITGLGENLGIATTAEGVETAQQFAQIRHEGCTEVQGYFISPPRPAAEIEALLRRLDATLPMLAGGEDASARCEA</sequence>
<organism evidence="6 7">
    <name type="scientific">Rhodopila globiformis</name>
    <name type="common">Rhodopseudomonas globiformis</name>
    <dbReference type="NCBI Taxonomy" id="1071"/>
    <lineage>
        <taxon>Bacteria</taxon>
        <taxon>Pseudomonadati</taxon>
        <taxon>Pseudomonadota</taxon>
        <taxon>Alphaproteobacteria</taxon>
        <taxon>Acetobacterales</taxon>
        <taxon>Acetobacteraceae</taxon>
        <taxon>Rhodopila</taxon>
    </lineage>
</organism>
<dbReference type="Gene3D" id="1.10.8.500">
    <property type="entry name" value="HAMP domain in histidine kinase"/>
    <property type="match status" value="1"/>
</dbReference>
<dbReference type="Proteomes" id="UP000239724">
    <property type="component" value="Unassembled WGS sequence"/>
</dbReference>
<dbReference type="Gene3D" id="3.30.70.270">
    <property type="match status" value="1"/>
</dbReference>
<dbReference type="SUPFAM" id="SSF158472">
    <property type="entry name" value="HAMP domain-like"/>
    <property type="match status" value="1"/>
</dbReference>
<dbReference type="InterPro" id="IPR029787">
    <property type="entry name" value="Nucleotide_cyclase"/>
</dbReference>
<feature type="region of interest" description="Disordered" evidence="1">
    <location>
        <begin position="10"/>
        <end position="39"/>
    </location>
</feature>
<dbReference type="PROSITE" id="PS50885">
    <property type="entry name" value="HAMP"/>
    <property type="match status" value="1"/>
</dbReference>
<evidence type="ECO:0000256" key="1">
    <source>
        <dbReference type="SAM" id="MobiDB-lite"/>
    </source>
</evidence>
<feature type="domain" description="GGDEF" evidence="5">
    <location>
        <begin position="479"/>
        <end position="611"/>
    </location>
</feature>
<dbReference type="InterPro" id="IPR035919">
    <property type="entry name" value="EAL_sf"/>
</dbReference>
<dbReference type="InterPro" id="IPR052155">
    <property type="entry name" value="Biofilm_reg_signaling"/>
</dbReference>
<dbReference type="EMBL" id="NHRY01000063">
    <property type="protein sequence ID" value="PPQ36043.1"/>
    <property type="molecule type" value="Genomic_DNA"/>
</dbReference>
<evidence type="ECO:0000313" key="6">
    <source>
        <dbReference type="EMBL" id="PPQ36043.1"/>
    </source>
</evidence>
<name>A0A2S6NL85_RHOGL</name>
<dbReference type="NCBIfam" id="TIGR00254">
    <property type="entry name" value="GGDEF"/>
    <property type="match status" value="1"/>
</dbReference>
<reference evidence="6 7" key="1">
    <citation type="journal article" date="2018" name="Arch. Microbiol.">
        <title>New insights into the metabolic potential of the phototrophic purple bacterium Rhodopila globiformis DSM 161(T) from its draft genome sequence and evidence for a vanadium-dependent nitrogenase.</title>
        <authorList>
            <person name="Imhoff J.F."/>
            <person name="Rahn T."/>
            <person name="Kunzel S."/>
            <person name="Neulinger S.C."/>
        </authorList>
    </citation>
    <scope>NUCLEOTIDE SEQUENCE [LARGE SCALE GENOMIC DNA]</scope>
    <source>
        <strain evidence="6 7">DSM 161</strain>
    </source>
</reference>
<dbReference type="Gene3D" id="3.30.450.20">
    <property type="entry name" value="PAS domain"/>
    <property type="match status" value="1"/>
</dbReference>
<dbReference type="Gene3D" id="3.20.20.450">
    <property type="entry name" value="EAL domain"/>
    <property type="match status" value="1"/>
</dbReference>
<evidence type="ECO:0000256" key="2">
    <source>
        <dbReference type="SAM" id="Phobius"/>
    </source>
</evidence>
<dbReference type="CDD" id="cd01948">
    <property type="entry name" value="EAL"/>
    <property type="match status" value="1"/>
</dbReference>
<protein>
    <recommendedName>
        <fullName evidence="8">GGDEF domain-containing protein</fullName>
    </recommendedName>
</protein>
<gene>
    <name evidence="6" type="ORF">CCS01_05995</name>
</gene>